<proteinExistence type="predicted"/>
<accession>A0AAN5AQL8</accession>
<sequence>MGRWGLNLHQLKEIIENKLQGTDLDVTIFEPNTAIREVMKKERVKLTPARALMLHGLYDLVRNEGMVSEFSAEKVCYFLSRFGAGKYFKLDFQPYFYGPYSGKIKRILHALNGSYITGYSDMSKKPFEALSLVADALPEVNQYISSDPDLSKIAHKTTDYLAGFYSDFSLELLSSVDYLCNEHQTFDKEKIKGHLNEWSSRKSNMFANDRYIDIAIKKVSQAQELR</sequence>
<name>A0AAN5AQL8_9BACT</name>
<evidence type="ECO:0000313" key="2">
    <source>
        <dbReference type="Proteomes" id="UP001310022"/>
    </source>
</evidence>
<dbReference type="AlphaFoldDB" id="A0AAN5AQL8"/>
<reference evidence="1 2" key="1">
    <citation type="submission" date="2021-12" db="EMBL/GenBank/DDBJ databases">
        <title>Genome sequencing of bacteria with rrn-lacking chromosome and rrn-plasmid.</title>
        <authorList>
            <person name="Anda M."/>
            <person name="Iwasaki W."/>
        </authorList>
    </citation>
    <scope>NUCLEOTIDE SEQUENCE [LARGE SCALE GENOMIC DNA]</scope>
    <source>
        <strain evidence="1 2">NBRC 15940</strain>
    </source>
</reference>
<comment type="caution">
    <text evidence="1">The sequence shown here is derived from an EMBL/GenBank/DDBJ whole genome shotgun (WGS) entry which is preliminary data.</text>
</comment>
<organism evidence="1 2">
    <name type="scientific">Persicobacter diffluens</name>
    <dbReference type="NCBI Taxonomy" id="981"/>
    <lineage>
        <taxon>Bacteria</taxon>
        <taxon>Pseudomonadati</taxon>
        <taxon>Bacteroidota</taxon>
        <taxon>Cytophagia</taxon>
        <taxon>Cytophagales</taxon>
        <taxon>Persicobacteraceae</taxon>
        <taxon>Persicobacter</taxon>
    </lineage>
</organism>
<dbReference type="EMBL" id="BQKE01000009">
    <property type="protein sequence ID" value="GJM64993.1"/>
    <property type="molecule type" value="Genomic_DNA"/>
</dbReference>
<dbReference type="Proteomes" id="UP001310022">
    <property type="component" value="Unassembled WGS sequence"/>
</dbReference>
<keyword evidence="2" id="KW-1185">Reference proteome</keyword>
<gene>
    <name evidence="1" type="ORF">PEDI_55450</name>
</gene>
<evidence type="ECO:0000313" key="1">
    <source>
        <dbReference type="EMBL" id="GJM64993.1"/>
    </source>
</evidence>
<protein>
    <submittedName>
        <fullName evidence="1">Uncharacterized protein</fullName>
    </submittedName>
</protein>